<reference evidence="3 4" key="1">
    <citation type="journal article" date="2019" name="Int. J. Syst. Evol. Microbiol.">
        <title>The Global Catalogue of Microorganisms (GCM) 10K type strain sequencing project: providing services to taxonomists for standard genome sequencing and annotation.</title>
        <authorList>
            <consortium name="The Broad Institute Genomics Platform"/>
            <consortium name="The Broad Institute Genome Sequencing Center for Infectious Disease"/>
            <person name="Wu L."/>
            <person name="Ma J."/>
        </authorList>
    </citation>
    <scope>NUCLEOTIDE SEQUENCE [LARGE SCALE GENOMIC DNA]</scope>
    <source>
        <strain evidence="3 4">JCM 11117</strain>
    </source>
</reference>
<dbReference type="Proteomes" id="UP001499967">
    <property type="component" value="Unassembled WGS sequence"/>
</dbReference>
<keyword evidence="2" id="KW-0808">Transferase</keyword>
<dbReference type="CDD" id="cd03789">
    <property type="entry name" value="GT9_LPS_heptosyltransferase"/>
    <property type="match status" value="1"/>
</dbReference>
<dbReference type="Gene3D" id="3.40.50.2000">
    <property type="entry name" value="Glycogen Phosphorylase B"/>
    <property type="match status" value="2"/>
</dbReference>
<comment type="caution">
    <text evidence="3">The sequence shown here is derived from an EMBL/GenBank/DDBJ whole genome shotgun (WGS) entry which is preliminary data.</text>
</comment>
<keyword evidence="4" id="KW-1185">Reference proteome</keyword>
<dbReference type="Pfam" id="PF01075">
    <property type="entry name" value="Glyco_transf_9"/>
    <property type="match status" value="1"/>
</dbReference>
<sequence>MAFPGRPVAVVLRALNLGDLLVAVPALRGLRRALPEHRVLLATRLPLAELAMRTGAVDAVVAAGVGTDGADALLDVPAEPDVAVNLHGSGPQSHRALDACRPRRRIGYGRPELPGWTGPSPAEIAARAEHERDRWCALLAAHGIAADPTDLRLPPPASSAPHTRVTIVHPGAAFGSKRWPAQRFAAVARALGADGFVVVTGSAAEIELAREVAAGAGLPADRVLAGSTTIGGLAALVARADLVVSGDTGIAHLASAFATPSVVLFGPVSPRRWGPPPGPHVALTDERLRRGDAFADTPDPALLAVEVEQVLDAVAAVRSPAVPAAG</sequence>
<evidence type="ECO:0000256" key="2">
    <source>
        <dbReference type="ARBA" id="ARBA00022679"/>
    </source>
</evidence>
<dbReference type="PANTHER" id="PTHR30160">
    <property type="entry name" value="TETRAACYLDISACCHARIDE 4'-KINASE-RELATED"/>
    <property type="match status" value="1"/>
</dbReference>
<dbReference type="RefSeq" id="WP_343946830.1">
    <property type="nucleotide sequence ID" value="NZ_BAAAHP010000323.1"/>
</dbReference>
<dbReference type="SUPFAM" id="SSF53756">
    <property type="entry name" value="UDP-Glycosyltransferase/glycogen phosphorylase"/>
    <property type="match status" value="1"/>
</dbReference>
<proteinExistence type="predicted"/>
<evidence type="ECO:0000313" key="3">
    <source>
        <dbReference type="EMBL" id="GAA0908165.1"/>
    </source>
</evidence>
<name>A0ABN1NIE3_9PSEU</name>
<gene>
    <name evidence="3" type="ORF">GCM10009559_77190</name>
</gene>
<dbReference type="InterPro" id="IPR051199">
    <property type="entry name" value="LPS_LOS_Heptosyltrfase"/>
</dbReference>
<accession>A0ABN1NIE3</accession>
<dbReference type="PANTHER" id="PTHR30160:SF1">
    <property type="entry name" value="LIPOPOLYSACCHARIDE 1,2-N-ACETYLGLUCOSAMINETRANSFERASE-RELATED"/>
    <property type="match status" value="1"/>
</dbReference>
<dbReference type="InterPro" id="IPR002201">
    <property type="entry name" value="Glyco_trans_9"/>
</dbReference>
<dbReference type="EMBL" id="BAAAHP010000323">
    <property type="protein sequence ID" value="GAA0908165.1"/>
    <property type="molecule type" value="Genomic_DNA"/>
</dbReference>
<protein>
    <submittedName>
        <fullName evidence="3">Glycosyltransferase family 9 protein</fullName>
    </submittedName>
</protein>
<evidence type="ECO:0000256" key="1">
    <source>
        <dbReference type="ARBA" id="ARBA00022676"/>
    </source>
</evidence>
<evidence type="ECO:0000313" key="4">
    <source>
        <dbReference type="Proteomes" id="UP001499967"/>
    </source>
</evidence>
<keyword evidence="1" id="KW-0328">Glycosyltransferase</keyword>
<organism evidence="3 4">
    <name type="scientific">Pseudonocardia zijingensis</name>
    <dbReference type="NCBI Taxonomy" id="153376"/>
    <lineage>
        <taxon>Bacteria</taxon>
        <taxon>Bacillati</taxon>
        <taxon>Actinomycetota</taxon>
        <taxon>Actinomycetes</taxon>
        <taxon>Pseudonocardiales</taxon>
        <taxon>Pseudonocardiaceae</taxon>
        <taxon>Pseudonocardia</taxon>
    </lineage>
</organism>